<protein>
    <submittedName>
        <fullName evidence="1">Uncharacterized protein</fullName>
    </submittedName>
</protein>
<gene>
    <name evidence="1" type="ORF">L1987_24432</name>
</gene>
<name>A0ACB9ILV4_9ASTR</name>
<dbReference type="Proteomes" id="UP001056120">
    <property type="component" value="Linkage Group LG08"/>
</dbReference>
<sequence>MGAVGGLQRRHLFGCLAKESLSASKGGGSELTRGNGGSLVQWYDQSLVGKTNDLNILNNLLEYVNNDVDKEMSFRYSRGTTVKWGERSFRCWFKEDERAWTPDWVGMPVNSQAMDRNPVAMSTTRGNLSNSYDDSVEDTPLHGSRSCMGKVNPVPLVQRNFRVEADGGGASDPPIPDLNASMGARVTEIRLDDSPNSVNMECGETTSKVNGVDHLEQEVQDTIRLGKELGIELENAADQVRAAIIGEMEDAIAQ</sequence>
<reference evidence="1 2" key="2">
    <citation type="journal article" date="2022" name="Mol. Ecol. Resour.">
        <title>The genomes of chicory, endive, great burdock and yacon provide insights into Asteraceae paleo-polyploidization history and plant inulin production.</title>
        <authorList>
            <person name="Fan W."/>
            <person name="Wang S."/>
            <person name="Wang H."/>
            <person name="Wang A."/>
            <person name="Jiang F."/>
            <person name="Liu H."/>
            <person name="Zhao H."/>
            <person name="Xu D."/>
            <person name="Zhang Y."/>
        </authorList>
    </citation>
    <scope>NUCLEOTIDE SEQUENCE [LARGE SCALE GENOMIC DNA]</scope>
    <source>
        <strain evidence="2">cv. Yunnan</strain>
        <tissue evidence="1">Leaves</tissue>
    </source>
</reference>
<reference evidence="2" key="1">
    <citation type="journal article" date="2022" name="Mol. Ecol. Resour.">
        <title>The genomes of chicory, endive, great burdock and yacon provide insights into Asteraceae palaeo-polyploidization history and plant inulin production.</title>
        <authorList>
            <person name="Fan W."/>
            <person name="Wang S."/>
            <person name="Wang H."/>
            <person name="Wang A."/>
            <person name="Jiang F."/>
            <person name="Liu H."/>
            <person name="Zhao H."/>
            <person name="Xu D."/>
            <person name="Zhang Y."/>
        </authorList>
    </citation>
    <scope>NUCLEOTIDE SEQUENCE [LARGE SCALE GENOMIC DNA]</scope>
    <source>
        <strain evidence="2">cv. Yunnan</strain>
    </source>
</reference>
<evidence type="ECO:0000313" key="2">
    <source>
        <dbReference type="Proteomes" id="UP001056120"/>
    </source>
</evidence>
<organism evidence="1 2">
    <name type="scientific">Smallanthus sonchifolius</name>
    <dbReference type="NCBI Taxonomy" id="185202"/>
    <lineage>
        <taxon>Eukaryota</taxon>
        <taxon>Viridiplantae</taxon>
        <taxon>Streptophyta</taxon>
        <taxon>Embryophyta</taxon>
        <taxon>Tracheophyta</taxon>
        <taxon>Spermatophyta</taxon>
        <taxon>Magnoliopsida</taxon>
        <taxon>eudicotyledons</taxon>
        <taxon>Gunneridae</taxon>
        <taxon>Pentapetalae</taxon>
        <taxon>asterids</taxon>
        <taxon>campanulids</taxon>
        <taxon>Asterales</taxon>
        <taxon>Asteraceae</taxon>
        <taxon>Asteroideae</taxon>
        <taxon>Heliantheae alliance</taxon>
        <taxon>Millerieae</taxon>
        <taxon>Smallanthus</taxon>
    </lineage>
</organism>
<accession>A0ACB9ILV4</accession>
<dbReference type="EMBL" id="CM042025">
    <property type="protein sequence ID" value="KAI3808481.1"/>
    <property type="molecule type" value="Genomic_DNA"/>
</dbReference>
<proteinExistence type="predicted"/>
<keyword evidence="2" id="KW-1185">Reference proteome</keyword>
<comment type="caution">
    <text evidence="1">The sequence shown here is derived from an EMBL/GenBank/DDBJ whole genome shotgun (WGS) entry which is preliminary data.</text>
</comment>
<evidence type="ECO:0000313" key="1">
    <source>
        <dbReference type="EMBL" id="KAI3808481.1"/>
    </source>
</evidence>